<reference evidence="1" key="1">
    <citation type="journal article" date="2015" name="Nature">
        <title>Complex archaea that bridge the gap between prokaryotes and eukaryotes.</title>
        <authorList>
            <person name="Spang A."/>
            <person name="Saw J.H."/>
            <person name="Jorgensen S.L."/>
            <person name="Zaremba-Niedzwiedzka K."/>
            <person name="Martijn J."/>
            <person name="Lind A.E."/>
            <person name="van Eijk R."/>
            <person name="Schleper C."/>
            <person name="Guy L."/>
            <person name="Ettema T.J."/>
        </authorList>
    </citation>
    <scope>NUCLEOTIDE SEQUENCE</scope>
</reference>
<dbReference type="AlphaFoldDB" id="A0A0F9FT49"/>
<accession>A0A0F9FT49</accession>
<dbReference type="EMBL" id="LAZR01020298">
    <property type="protein sequence ID" value="KKL89393.1"/>
    <property type="molecule type" value="Genomic_DNA"/>
</dbReference>
<protein>
    <submittedName>
        <fullName evidence="1">Uncharacterized protein</fullName>
    </submittedName>
</protein>
<gene>
    <name evidence="1" type="ORF">LCGC14_1915170</name>
</gene>
<evidence type="ECO:0000313" key="1">
    <source>
        <dbReference type="EMBL" id="KKL89393.1"/>
    </source>
</evidence>
<comment type="caution">
    <text evidence="1">The sequence shown here is derived from an EMBL/GenBank/DDBJ whole genome shotgun (WGS) entry which is preliminary data.</text>
</comment>
<proteinExistence type="predicted"/>
<organism evidence="1">
    <name type="scientific">marine sediment metagenome</name>
    <dbReference type="NCBI Taxonomy" id="412755"/>
    <lineage>
        <taxon>unclassified sequences</taxon>
        <taxon>metagenomes</taxon>
        <taxon>ecological metagenomes</taxon>
    </lineage>
</organism>
<name>A0A0F9FT49_9ZZZZ</name>
<sequence length="164" mass="17291">MDRTYESQSGGRTMRKIIIVLAILVLASMAFADVGTVTVKRNTASDGMEVVVFTWIANTTGVVPATGTGTKWPKDRAGCIAKVVTNPGSTAPTDNYDITLTDADGVDLMGGELADRDTANSEVAVPKIDTVFGCNIVTDPFTMTITNQSVNAGNGKVIVYIILN</sequence>